<reference evidence="2 3" key="1">
    <citation type="submission" date="2019-08" db="EMBL/GenBank/DDBJ databases">
        <authorList>
            <person name="Hu J."/>
        </authorList>
    </citation>
    <scope>NUCLEOTIDE SEQUENCE [LARGE SCALE GENOMIC DNA]</scope>
    <source>
        <strain evidence="2 3">NEAU-184</strain>
    </source>
</reference>
<evidence type="ECO:0000313" key="3">
    <source>
        <dbReference type="Proteomes" id="UP000325243"/>
    </source>
</evidence>
<protein>
    <submittedName>
        <fullName evidence="2">Uncharacterized protein</fullName>
    </submittedName>
</protein>
<dbReference type="EMBL" id="VSSB01000002">
    <property type="protein sequence ID" value="TYL50236.1"/>
    <property type="molecule type" value="Genomic_DNA"/>
</dbReference>
<keyword evidence="1" id="KW-0472">Membrane</keyword>
<feature type="transmembrane region" description="Helical" evidence="1">
    <location>
        <begin position="26"/>
        <end position="50"/>
    </location>
</feature>
<sequence length="119" mass="12515">MSERHPELEPDPFDEAPMPGERRRRVLRIAVLVALAAMVMPLVLSSVAVAHSSAERTCAVVVAGYDTDAAGGRVAFEFFGPGGPGWLCYEIRGDGGSRLVANLGIMPSGPQPAPTGVRT</sequence>
<dbReference type="AlphaFoldDB" id="A0A5S4UUL3"/>
<proteinExistence type="predicted"/>
<keyword evidence="1" id="KW-1133">Transmembrane helix</keyword>
<dbReference type="InterPro" id="IPR006311">
    <property type="entry name" value="TAT_signal"/>
</dbReference>
<dbReference type="RefSeq" id="WP_148734338.1">
    <property type="nucleotide sequence ID" value="NZ_VSSB01000002.1"/>
</dbReference>
<comment type="caution">
    <text evidence="2">The sequence shown here is derived from an EMBL/GenBank/DDBJ whole genome shotgun (WGS) entry which is preliminary data.</text>
</comment>
<evidence type="ECO:0000313" key="2">
    <source>
        <dbReference type="EMBL" id="TYL50236.1"/>
    </source>
</evidence>
<keyword evidence="1" id="KW-0812">Transmembrane</keyword>
<accession>A0A5S4UUL3</accession>
<keyword evidence="3" id="KW-1185">Reference proteome</keyword>
<dbReference type="PROSITE" id="PS51318">
    <property type="entry name" value="TAT"/>
    <property type="match status" value="1"/>
</dbReference>
<evidence type="ECO:0000256" key="1">
    <source>
        <dbReference type="SAM" id="Phobius"/>
    </source>
</evidence>
<gene>
    <name evidence="2" type="ORF">FYC51_13475</name>
</gene>
<organism evidence="2 3">
    <name type="scientific">Agromyces mariniharenae</name>
    <dbReference type="NCBI Taxonomy" id="2604423"/>
    <lineage>
        <taxon>Bacteria</taxon>
        <taxon>Bacillati</taxon>
        <taxon>Actinomycetota</taxon>
        <taxon>Actinomycetes</taxon>
        <taxon>Micrococcales</taxon>
        <taxon>Microbacteriaceae</taxon>
        <taxon>Agromyces</taxon>
    </lineage>
</organism>
<name>A0A5S4UUL3_9MICO</name>
<dbReference type="Proteomes" id="UP000325243">
    <property type="component" value="Unassembled WGS sequence"/>
</dbReference>